<evidence type="ECO:0000313" key="2">
    <source>
        <dbReference type="EMBL" id="XCO00385.1"/>
    </source>
</evidence>
<dbReference type="EMBL" id="PP965499">
    <property type="protein sequence ID" value="XCO00482.1"/>
    <property type="molecule type" value="Genomic_DNA"/>
</dbReference>
<dbReference type="EMBL" id="PP965497">
    <property type="protein sequence ID" value="XCO00285.1"/>
    <property type="molecule type" value="Genomic_DNA"/>
</dbReference>
<name>A0AAU8MJD3_9CAUD</name>
<evidence type="ECO:0000313" key="1">
    <source>
        <dbReference type="EMBL" id="XCO00285.1"/>
    </source>
</evidence>
<reference evidence="2" key="1">
    <citation type="submission" date="2024-06" db="EMBL/GenBank/DDBJ databases">
        <title>Intestivirid acquisition increases across infancy in a wild primate population.</title>
        <authorList>
            <person name="Schneider-Creas I.A."/>
            <person name="Moya I.L."/>
            <person name="Chiou K.L."/>
            <person name="Baniel A."/>
            <person name="Azanaw Haile A."/>
            <person name="Kebede F."/>
            <person name="Abebe B."/>
            <person name="Snyder-Mackler N."/>
            <person name="Varsani A."/>
        </authorList>
    </citation>
    <scope>NUCLEOTIDE SEQUENCE</scope>
    <source>
        <strain evidence="1">Int_RNL_2016_0117_DIX</strain>
        <strain evidence="3">Int_RNL_2017_0546_COW</strain>
        <strain evidence="2">Int_RNL_2018_0945_COW</strain>
    </source>
</reference>
<sequence>MNYKLLEKITKCNLQKVLANKGYAYFDKGKYNLNIIGIRCNNKYSNNAFNDVIVVKYIDENNLNCIKYYTATTTPGIQSLEKPVNNKGTAILVPNQYRGCWTIGKHKNKYEALVQCKPVSVYRDSDKDKEFDMNSKTIDTGMFGINIHKAGTNSTIVGTWSAGCQVFAKEKAFNEFMNLCNKQILNGFGNKFTYTLINERDLE</sequence>
<evidence type="ECO:0000313" key="3">
    <source>
        <dbReference type="EMBL" id="XCO00482.1"/>
    </source>
</evidence>
<proteinExistence type="predicted"/>
<accession>A0AAU8MJD3</accession>
<dbReference type="EMBL" id="PP965498">
    <property type="protein sequence ID" value="XCO00385.1"/>
    <property type="molecule type" value="Genomic_DNA"/>
</dbReference>
<organism evidence="2">
    <name type="scientific">Geladintestivirus 1</name>
    <dbReference type="NCBI Taxonomy" id="3233133"/>
    <lineage>
        <taxon>Viruses</taxon>
        <taxon>Duplodnaviria</taxon>
        <taxon>Heunggongvirae</taxon>
        <taxon>Uroviricota</taxon>
        <taxon>Caudoviricetes</taxon>
        <taxon>Crassvirales</taxon>
    </lineage>
</organism>
<protein>
    <submittedName>
        <fullName evidence="2">Uncharacterized protein</fullName>
    </submittedName>
</protein>